<dbReference type="PROSITE" id="PS51257">
    <property type="entry name" value="PROKAR_LIPOPROTEIN"/>
    <property type="match status" value="1"/>
</dbReference>
<evidence type="ECO:0000256" key="1">
    <source>
        <dbReference type="ARBA" id="ARBA00004141"/>
    </source>
</evidence>
<feature type="region of interest" description="Disordered" evidence="7">
    <location>
        <begin position="638"/>
        <end position="697"/>
    </location>
</feature>
<evidence type="ECO:0000256" key="2">
    <source>
        <dbReference type="ARBA" id="ARBA00010642"/>
    </source>
</evidence>
<dbReference type="GO" id="GO:0009272">
    <property type="term" value="P:fungal-type cell wall biogenesis"/>
    <property type="evidence" value="ECO:0007669"/>
    <property type="project" value="TreeGrafter"/>
</dbReference>
<dbReference type="Proteomes" id="UP001147746">
    <property type="component" value="Unassembled WGS sequence"/>
</dbReference>
<dbReference type="GO" id="GO:0016020">
    <property type="term" value="C:membrane"/>
    <property type="evidence" value="ECO:0007669"/>
    <property type="project" value="UniProtKB-SubCell"/>
</dbReference>
<dbReference type="GO" id="GO:0055085">
    <property type="term" value="P:transmembrane transport"/>
    <property type="evidence" value="ECO:0007669"/>
    <property type="project" value="TreeGrafter"/>
</dbReference>
<keyword evidence="12" id="KW-1185">Reference proteome</keyword>
<dbReference type="AlphaFoldDB" id="A0A9W9KXE3"/>
<dbReference type="SMART" id="SM01320">
    <property type="entry name" value="TRP_N"/>
    <property type="match status" value="1"/>
</dbReference>
<comment type="similarity">
    <text evidence="2">Belongs to the transient receptor potential (TRP) ion channel family.</text>
</comment>
<feature type="transmembrane region" description="Helical" evidence="8">
    <location>
        <begin position="169"/>
        <end position="190"/>
    </location>
</feature>
<feature type="transmembrane region" description="Helical" evidence="8">
    <location>
        <begin position="326"/>
        <end position="350"/>
    </location>
</feature>
<keyword evidence="3 8" id="KW-0812">Transmembrane</keyword>
<dbReference type="PANTHER" id="PTHR31145:SF2">
    <property type="entry name" value="FLAVIN CARRIER PROTEIN 2"/>
    <property type="match status" value="1"/>
</dbReference>
<dbReference type="Pfam" id="PF14558">
    <property type="entry name" value="TRP_N"/>
    <property type="match status" value="1"/>
</dbReference>
<protein>
    <recommendedName>
        <fullName evidence="10">ML-like domain-containing protein</fullName>
    </recommendedName>
</protein>
<evidence type="ECO:0000313" key="11">
    <source>
        <dbReference type="EMBL" id="KAJ5331432.1"/>
    </source>
</evidence>
<dbReference type="Pfam" id="PF06011">
    <property type="entry name" value="TRP"/>
    <property type="match status" value="1"/>
</dbReference>
<name>A0A9W9KXE3_9EURO</name>
<reference evidence="11" key="2">
    <citation type="journal article" date="2023" name="IMA Fungus">
        <title>Comparative genomic study of the Penicillium genus elucidates a diverse pangenome and 15 lateral gene transfer events.</title>
        <authorList>
            <person name="Petersen C."/>
            <person name="Sorensen T."/>
            <person name="Nielsen M.R."/>
            <person name="Sondergaard T.E."/>
            <person name="Sorensen J.L."/>
            <person name="Fitzpatrick D.A."/>
            <person name="Frisvad J.C."/>
            <person name="Nielsen K.L."/>
        </authorList>
    </citation>
    <scope>NUCLEOTIDE SEQUENCE</scope>
    <source>
        <strain evidence="11">IBT 21472</strain>
    </source>
</reference>
<dbReference type="InterPro" id="IPR040241">
    <property type="entry name" value="TRP_Flc/Pkd2-like"/>
</dbReference>
<evidence type="ECO:0000256" key="6">
    <source>
        <dbReference type="ARBA" id="ARBA00023136"/>
    </source>
</evidence>
<dbReference type="InterPro" id="IPR032800">
    <property type="entry name" value="TRP_N"/>
</dbReference>
<proteinExistence type="inferred from homology"/>
<organism evidence="11 12">
    <name type="scientific">Penicillium atrosanguineum</name>
    <dbReference type="NCBI Taxonomy" id="1132637"/>
    <lineage>
        <taxon>Eukaryota</taxon>
        <taxon>Fungi</taxon>
        <taxon>Dikarya</taxon>
        <taxon>Ascomycota</taxon>
        <taxon>Pezizomycotina</taxon>
        <taxon>Eurotiomycetes</taxon>
        <taxon>Eurotiomycetidae</taxon>
        <taxon>Eurotiales</taxon>
        <taxon>Aspergillaceae</taxon>
        <taxon>Penicillium</taxon>
    </lineage>
</organism>
<evidence type="ECO:0000256" key="7">
    <source>
        <dbReference type="SAM" id="MobiDB-lite"/>
    </source>
</evidence>
<comment type="subcellular location">
    <subcellularLocation>
        <location evidence="1">Membrane</location>
        <topology evidence="1">Multi-pass membrane protein</topology>
    </subcellularLocation>
</comment>
<feature type="transmembrane region" description="Helical" evidence="8">
    <location>
        <begin position="402"/>
        <end position="423"/>
    </location>
</feature>
<feature type="transmembrane region" description="Helical" evidence="8">
    <location>
        <begin position="491"/>
        <end position="510"/>
    </location>
</feature>
<dbReference type="InterPro" id="IPR010308">
    <property type="entry name" value="TRP_C"/>
</dbReference>
<feature type="chain" id="PRO_5041114690" description="ML-like domain-containing protein" evidence="9">
    <location>
        <begin position="24"/>
        <end position="697"/>
    </location>
</feature>
<sequence length="697" mass="76990">MKLASWLIGGILSACHLIQLAWAEHLLEATSLVPCSDNGVIGIDYFSVVFTPSTSSVTLSFDGTINYSGYVLFDVEVLVYGYSAVNTTIDLCTITTVSGLCPLSIKNLEIETATFSMSKDLVSNLPNITYTFPDIDALVRVNMVSNGTSEQISCIETRISNGKTVNQGAVAWVLAIITGVCIVTSVFLSISGHSANTTDLNFRTLLFLSFMQSQAILGMAAVEFPPMAQSWTQMFQWTVGIVHAEFLQNICTWFLRATGGTASTLLSESGKESVYLAKRSTEGLHRLLPRITDTTVNGTEKTVRGIERVGYRINIETTNIFMTSYIFFYFAAFCLIVFILLLSLGLPALAKKVNSAKLDRAAGACTERITLMRGIIYRVVSLGYPQMSVLCLWEIVHRDSPAEIVCGISMWLAMTGVLSFAGLKVFQRGKASRFLGGSPDYTLYSDPICMTKWGFLYINYRAQASWFMIPLIAHAAIRGMVVAFSQPNWEAQSIVLVVVEAGMLAVTAVVRPYMNKKANGFAITACALNFLNAIFLLVFSNIFNQSVMVGAIMGVVWFLFGATFTLVLLVWLLIALYRAFAVTESVNYKRLSDNLSTFQQPENRMETELMPLEKFSRGDISPVSSRWRIDESEHARSNEVLGAHWQPSKSQRADEAPPVFNERSPTPRSLDNFMEPTLPLIPGSPDNRGRRSPRPPD</sequence>
<dbReference type="OrthoDB" id="5212126at2759"/>
<dbReference type="PANTHER" id="PTHR31145">
    <property type="entry name" value="INTEGRAL MEMBRANE PROTEIN (AFU_ORTHOLOGUE AFUA_7G01610)"/>
    <property type="match status" value="1"/>
</dbReference>
<evidence type="ECO:0000313" key="12">
    <source>
        <dbReference type="Proteomes" id="UP001147746"/>
    </source>
</evidence>
<dbReference type="EMBL" id="JAPZBO010000001">
    <property type="protein sequence ID" value="KAJ5331432.1"/>
    <property type="molecule type" value="Genomic_DNA"/>
</dbReference>
<feature type="transmembrane region" description="Helical" evidence="8">
    <location>
        <begin position="375"/>
        <end position="396"/>
    </location>
</feature>
<gene>
    <name evidence="11" type="ORF">N7476_001215</name>
</gene>
<comment type="caution">
    <text evidence="11">The sequence shown here is derived from an EMBL/GenBank/DDBJ whole genome shotgun (WGS) entry which is preliminary data.</text>
</comment>
<evidence type="ECO:0000256" key="4">
    <source>
        <dbReference type="ARBA" id="ARBA00022729"/>
    </source>
</evidence>
<feature type="transmembrane region" description="Helical" evidence="8">
    <location>
        <begin position="202"/>
        <end position="222"/>
    </location>
</feature>
<keyword evidence="4 9" id="KW-0732">Signal</keyword>
<keyword evidence="6 8" id="KW-0472">Membrane</keyword>
<feature type="signal peptide" evidence="9">
    <location>
        <begin position="1"/>
        <end position="23"/>
    </location>
</feature>
<reference evidence="11" key="1">
    <citation type="submission" date="2022-12" db="EMBL/GenBank/DDBJ databases">
        <authorList>
            <person name="Petersen C."/>
        </authorList>
    </citation>
    <scope>NUCLEOTIDE SEQUENCE</scope>
    <source>
        <strain evidence="11">IBT 21472</strain>
    </source>
</reference>
<keyword evidence="5 8" id="KW-1133">Transmembrane helix</keyword>
<feature type="transmembrane region" description="Helical" evidence="8">
    <location>
        <begin position="522"/>
        <end position="543"/>
    </location>
</feature>
<evidence type="ECO:0000256" key="3">
    <source>
        <dbReference type="ARBA" id="ARBA00022692"/>
    </source>
</evidence>
<evidence type="ECO:0000259" key="10">
    <source>
        <dbReference type="SMART" id="SM01320"/>
    </source>
</evidence>
<evidence type="ECO:0000256" key="5">
    <source>
        <dbReference type="ARBA" id="ARBA00022989"/>
    </source>
</evidence>
<evidence type="ECO:0000256" key="9">
    <source>
        <dbReference type="SAM" id="SignalP"/>
    </source>
</evidence>
<evidence type="ECO:0000256" key="8">
    <source>
        <dbReference type="SAM" id="Phobius"/>
    </source>
</evidence>
<accession>A0A9W9KXE3</accession>
<feature type="domain" description="ML-like" evidence="10">
    <location>
        <begin position="25"/>
        <end position="166"/>
    </location>
</feature>
<feature type="transmembrane region" description="Helical" evidence="8">
    <location>
        <begin position="555"/>
        <end position="580"/>
    </location>
</feature>
<feature type="transmembrane region" description="Helical" evidence="8">
    <location>
        <begin position="466"/>
        <end position="485"/>
    </location>
</feature>